<dbReference type="RefSeq" id="WP_145993763.1">
    <property type="nucleotide sequence ID" value="NZ_JAFMUB010000017.1"/>
</dbReference>
<dbReference type="EMBL" id="WXXV01000013">
    <property type="protein sequence ID" value="MBE7695739.1"/>
    <property type="molecule type" value="Genomic_DNA"/>
</dbReference>
<comment type="caution">
    <text evidence="2">The sequence shown here is derived from an EMBL/GenBank/DDBJ whole genome shotgun (WGS) entry which is preliminary data.</text>
</comment>
<name>A0AAP1WGU5_9FLAO</name>
<evidence type="ECO:0000313" key="2">
    <source>
        <dbReference type="EMBL" id="MBE7695739.1"/>
    </source>
</evidence>
<evidence type="ECO:0000256" key="1">
    <source>
        <dbReference type="SAM" id="Phobius"/>
    </source>
</evidence>
<keyword evidence="1" id="KW-0472">Membrane</keyword>
<accession>A0AAP1WGU5</accession>
<reference evidence="2 3" key="1">
    <citation type="journal article" date="2020" name="Int. J. Syst. Evol. Microbiol.">
        <title>Tenacibaculum piscium sp. nov., isolated from skin ulcers of sea-farmed fish, and description of Tenacibaculum finnmarkense sp. nov. with subdivision into genomovars finnmarkense and ulcerans.</title>
        <authorList>
            <person name="Olsen A.B."/>
            <person name="Spilsberg B."/>
            <person name="Nilsen H.K."/>
            <person name="Lagesen K."/>
            <person name="Gulla S."/>
            <person name="Avendano-Herrera R."/>
            <person name="Irgang R."/>
            <person name="Duchaud E."/>
            <person name="Colquhoun D.J."/>
        </authorList>
    </citation>
    <scope>NUCLEOTIDE SEQUENCE [LARGE SCALE GENOMIC DNA]</scope>
    <source>
        <strain evidence="2 3">TNO037</strain>
    </source>
</reference>
<keyword evidence="1" id="KW-1133">Transmembrane helix</keyword>
<feature type="transmembrane region" description="Helical" evidence="1">
    <location>
        <begin position="52"/>
        <end position="83"/>
    </location>
</feature>
<feature type="transmembrane region" description="Helical" evidence="1">
    <location>
        <begin position="197"/>
        <end position="215"/>
    </location>
</feature>
<dbReference type="AlphaFoldDB" id="A0AAP1WGU5"/>
<organism evidence="2 3">
    <name type="scientific">Tenacibaculum finnmarkense genomovar finnmarkense</name>
    <dbReference type="NCBI Taxonomy" id="1458503"/>
    <lineage>
        <taxon>Bacteria</taxon>
        <taxon>Pseudomonadati</taxon>
        <taxon>Bacteroidota</taxon>
        <taxon>Flavobacteriia</taxon>
        <taxon>Flavobacteriales</taxon>
        <taxon>Flavobacteriaceae</taxon>
        <taxon>Tenacibaculum</taxon>
        <taxon>Tenacibaculum finnmarkense</taxon>
    </lineage>
</organism>
<protein>
    <submittedName>
        <fullName evidence="2">Uncharacterized protein</fullName>
    </submittedName>
</protein>
<proteinExistence type="predicted"/>
<keyword evidence="1" id="KW-0812">Transmembrane</keyword>
<sequence>MKENIKIAVKISGKTALKWIFIFSLGNIVTLITFLIALYGNIGLSGGGHGSIIGLFTGLLTTNIFAFLLIFGSPVFIAIYFVIANKISIQNAIYLLWEGKAGNYISSKVENVTKKLTEKEGWKKELTDKAILKAKILQLTKNDNDTSKLQRKIINFGFNKIKLDEIDFQDENLNLSDFLTNKFNDFIAETTKPSLKLLWILIITQISLLICSMIIK</sequence>
<dbReference type="Proteomes" id="UP000806077">
    <property type="component" value="Unassembled WGS sequence"/>
</dbReference>
<keyword evidence="3" id="KW-1185">Reference proteome</keyword>
<feature type="transmembrane region" description="Helical" evidence="1">
    <location>
        <begin position="20"/>
        <end position="40"/>
    </location>
</feature>
<gene>
    <name evidence="2" type="ORF">F7645_09940</name>
</gene>
<evidence type="ECO:0000313" key="3">
    <source>
        <dbReference type="Proteomes" id="UP000806077"/>
    </source>
</evidence>